<feature type="region of interest" description="Disordered" evidence="10">
    <location>
        <begin position="78"/>
        <end position="97"/>
    </location>
</feature>
<gene>
    <name evidence="12" type="ORF">ASPWEDRAFT_27745</name>
</gene>
<evidence type="ECO:0000256" key="6">
    <source>
        <dbReference type="ARBA" id="ARBA00022832"/>
    </source>
</evidence>
<dbReference type="InterPro" id="IPR050565">
    <property type="entry name" value="LYPA1-2/EST-like"/>
</dbReference>
<dbReference type="GO" id="GO:0008474">
    <property type="term" value="F:palmitoyl-(protein) hydrolase activity"/>
    <property type="evidence" value="ECO:0007669"/>
    <property type="project" value="UniProtKB-EC"/>
</dbReference>
<keyword evidence="5" id="KW-0378">Hydrolase</keyword>
<name>A0A1L9RJJ8_ASPWE</name>
<dbReference type="PANTHER" id="PTHR10655:SF17">
    <property type="entry name" value="LYSOPHOSPHOLIPASE-LIKE PROTEIN 1"/>
    <property type="match status" value="1"/>
</dbReference>
<dbReference type="InterPro" id="IPR029058">
    <property type="entry name" value="AB_hydrolase_fold"/>
</dbReference>
<keyword evidence="4" id="KW-0719">Serine esterase</keyword>
<keyword evidence="6" id="KW-0443">Lipid metabolism</keyword>
<dbReference type="PANTHER" id="PTHR10655">
    <property type="entry name" value="LYSOPHOSPHOLIPASE-RELATED"/>
    <property type="match status" value="1"/>
</dbReference>
<evidence type="ECO:0000259" key="11">
    <source>
        <dbReference type="Pfam" id="PF02230"/>
    </source>
</evidence>
<dbReference type="GO" id="GO:0006631">
    <property type="term" value="P:fatty acid metabolic process"/>
    <property type="evidence" value="ECO:0007669"/>
    <property type="project" value="UniProtKB-KW"/>
</dbReference>
<evidence type="ECO:0000256" key="7">
    <source>
        <dbReference type="ARBA" id="ARBA00029392"/>
    </source>
</evidence>
<feature type="domain" description="Phospholipase/carboxylesterase/thioesterase" evidence="11">
    <location>
        <begin position="10"/>
        <end position="183"/>
    </location>
</feature>
<evidence type="ECO:0000256" key="4">
    <source>
        <dbReference type="ARBA" id="ARBA00022487"/>
    </source>
</evidence>
<organism evidence="12 13">
    <name type="scientific">Aspergillus wentii DTO 134E9</name>
    <dbReference type="NCBI Taxonomy" id="1073089"/>
    <lineage>
        <taxon>Eukaryota</taxon>
        <taxon>Fungi</taxon>
        <taxon>Dikarya</taxon>
        <taxon>Ascomycota</taxon>
        <taxon>Pezizomycotina</taxon>
        <taxon>Eurotiomycetes</taxon>
        <taxon>Eurotiomycetidae</taxon>
        <taxon>Eurotiales</taxon>
        <taxon>Aspergillaceae</taxon>
        <taxon>Aspergillus</taxon>
        <taxon>Aspergillus subgen. Cremei</taxon>
    </lineage>
</organism>
<comment type="function">
    <text evidence="7">Hydrolyzes fatty acids from S-acylated cysteine residues in proteins with a strong preference for palmitoylated G-alpha proteins over other acyl substrates. Mediates the deacylation of G-alpha proteins such as GPA1 in vivo, but has weak or no activity toward palmitoylated Ras proteins. Has weak lysophospholipase activity in vitro; however such activity may not exist in vivo.</text>
</comment>
<sequence>MAQVFPPRHVFFPSSTHTSTIIFLHGRGSNGPELAAQMARSSTSSGKSILDHFPSSRWVFPSARPRWSDAFQVSVGEWFNPDPPSEDPPGSDQDYEEEEELSISALEELKESVEYILHLVEEEVNRFDGDQDQGHRVVLGGLSQGMAVAIMALVCAQRRLGGLVGVMGWLPFAERIESLFDSGEATPGHGKEVFEQFFPVGFLQHHERWQSKNNGFRGSSCDTPVFLSHGEDDQWVDADLGLIAYKILVRLGFQKVDWKMYTGAPNDGHWLKEPEQFNAIVDFLKEVLGAHDS</sequence>
<evidence type="ECO:0000256" key="5">
    <source>
        <dbReference type="ARBA" id="ARBA00022801"/>
    </source>
</evidence>
<evidence type="ECO:0000256" key="10">
    <source>
        <dbReference type="SAM" id="MobiDB-lite"/>
    </source>
</evidence>
<dbReference type="GO" id="GO:0052689">
    <property type="term" value="F:carboxylic ester hydrolase activity"/>
    <property type="evidence" value="ECO:0007669"/>
    <property type="project" value="UniProtKB-KW"/>
</dbReference>
<dbReference type="Gene3D" id="3.40.50.1820">
    <property type="entry name" value="alpha/beta hydrolase"/>
    <property type="match status" value="1"/>
</dbReference>
<evidence type="ECO:0000256" key="1">
    <source>
        <dbReference type="ARBA" id="ARBA00006499"/>
    </source>
</evidence>
<accession>A0A1L9RJJ8</accession>
<dbReference type="Proteomes" id="UP000184383">
    <property type="component" value="Unassembled WGS sequence"/>
</dbReference>
<dbReference type="RefSeq" id="XP_040688747.1">
    <property type="nucleotide sequence ID" value="XM_040833033.1"/>
</dbReference>
<dbReference type="OrthoDB" id="2418081at2759"/>
<evidence type="ECO:0000313" key="12">
    <source>
        <dbReference type="EMBL" id="OJJ35071.1"/>
    </source>
</evidence>
<dbReference type="SUPFAM" id="SSF53474">
    <property type="entry name" value="alpha/beta-Hydrolases"/>
    <property type="match status" value="1"/>
</dbReference>
<comment type="similarity">
    <text evidence="1">Belongs to the AB hydrolase superfamily. AB hydrolase 2 family.</text>
</comment>
<proteinExistence type="inferred from homology"/>
<reference evidence="13" key="1">
    <citation type="journal article" date="2017" name="Genome Biol.">
        <title>Comparative genomics reveals high biological diversity and specific adaptations in the industrially and medically important fungal genus Aspergillus.</title>
        <authorList>
            <person name="de Vries R.P."/>
            <person name="Riley R."/>
            <person name="Wiebenga A."/>
            <person name="Aguilar-Osorio G."/>
            <person name="Amillis S."/>
            <person name="Uchima C.A."/>
            <person name="Anderluh G."/>
            <person name="Asadollahi M."/>
            <person name="Askin M."/>
            <person name="Barry K."/>
            <person name="Battaglia E."/>
            <person name="Bayram O."/>
            <person name="Benocci T."/>
            <person name="Braus-Stromeyer S.A."/>
            <person name="Caldana C."/>
            <person name="Canovas D."/>
            <person name="Cerqueira G.C."/>
            <person name="Chen F."/>
            <person name="Chen W."/>
            <person name="Choi C."/>
            <person name="Clum A."/>
            <person name="Dos Santos R.A."/>
            <person name="Damasio A.R."/>
            <person name="Diallinas G."/>
            <person name="Emri T."/>
            <person name="Fekete E."/>
            <person name="Flipphi M."/>
            <person name="Freyberg S."/>
            <person name="Gallo A."/>
            <person name="Gournas C."/>
            <person name="Habgood R."/>
            <person name="Hainaut M."/>
            <person name="Harispe M.L."/>
            <person name="Henrissat B."/>
            <person name="Hilden K.S."/>
            <person name="Hope R."/>
            <person name="Hossain A."/>
            <person name="Karabika E."/>
            <person name="Karaffa L."/>
            <person name="Karanyi Z."/>
            <person name="Krasevec N."/>
            <person name="Kuo A."/>
            <person name="Kusch H."/>
            <person name="LaButti K."/>
            <person name="Lagendijk E.L."/>
            <person name="Lapidus A."/>
            <person name="Levasseur A."/>
            <person name="Lindquist E."/>
            <person name="Lipzen A."/>
            <person name="Logrieco A.F."/>
            <person name="MacCabe A."/>
            <person name="Maekelae M.R."/>
            <person name="Malavazi I."/>
            <person name="Melin P."/>
            <person name="Meyer V."/>
            <person name="Mielnichuk N."/>
            <person name="Miskei M."/>
            <person name="Molnar A.P."/>
            <person name="Mule G."/>
            <person name="Ngan C.Y."/>
            <person name="Orejas M."/>
            <person name="Orosz E."/>
            <person name="Ouedraogo J.P."/>
            <person name="Overkamp K.M."/>
            <person name="Park H.-S."/>
            <person name="Perrone G."/>
            <person name="Piumi F."/>
            <person name="Punt P.J."/>
            <person name="Ram A.F."/>
            <person name="Ramon A."/>
            <person name="Rauscher S."/>
            <person name="Record E."/>
            <person name="Riano-Pachon D.M."/>
            <person name="Robert V."/>
            <person name="Roehrig J."/>
            <person name="Ruller R."/>
            <person name="Salamov A."/>
            <person name="Salih N.S."/>
            <person name="Samson R.A."/>
            <person name="Sandor E."/>
            <person name="Sanguinetti M."/>
            <person name="Schuetze T."/>
            <person name="Sepcic K."/>
            <person name="Shelest E."/>
            <person name="Sherlock G."/>
            <person name="Sophianopoulou V."/>
            <person name="Squina F.M."/>
            <person name="Sun H."/>
            <person name="Susca A."/>
            <person name="Todd R.B."/>
            <person name="Tsang A."/>
            <person name="Unkles S.E."/>
            <person name="van de Wiele N."/>
            <person name="van Rossen-Uffink D."/>
            <person name="Oliveira J.V."/>
            <person name="Vesth T.C."/>
            <person name="Visser J."/>
            <person name="Yu J.-H."/>
            <person name="Zhou M."/>
            <person name="Andersen M.R."/>
            <person name="Archer D.B."/>
            <person name="Baker S.E."/>
            <person name="Benoit I."/>
            <person name="Brakhage A.A."/>
            <person name="Braus G.H."/>
            <person name="Fischer R."/>
            <person name="Frisvad J.C."/>
            <person name="Goldman G.H."/>
            <person name="Houbraken J."/>
            <person name="Oakley B."/>
            <person name="Pocsi I."/>
            <person name="Scazzocchio C."/>
            <person name="Seiboth B."/>
            <person name="vanKuyk P.A."/>
            <person name="Wortman J."/>
            <person name="Dyer P.S."/>
            <person name="Grigoriev I.V."/>
        </authorList>
    </citation>
    <scope>NUCLEOTIDE SEQUENCE [LARGE SCALE GENOMIC DNA]</scope>
    <source>
        <strain evidence="13">DTO 134E9</strain>
    </source>
</reference>
<dbReference type="VEuPathDB" id="FungiDB:ASPWEDRAFT_27745"/>
<dbReference type="EMBL" id="KV878212">
    <property type="protein sequence ID" value="OJJ35071.1"/>
    <property type="molecule type" value="Genomic_DNA"/>
</dbReference>
<comment type="catalytic activity">
    <reaction evidence="9">
        <text>S-hexadecanoyl-L-cysteinyl-[protein] + H2O = L-cysteinyl-[protein] + hexadecanoate + H(+)</text>
        <dbReference type="Rhea" id="RHEA:19233"/>
        <dbReference type="Rhea" id="RHEA-COMP:10131"/>
        <dbReference type="Rhea" id="RHEA-COMP:11032"/>
        <dbReference type="ChEBI" id="CHEBI:7896"/>
        <dbReference type="ChEBI" id="CHEBI:15377"/>
        <dbReference type="ChEBI" id="CHEBI:15378"/>
        <dbReference type="ChEBI" id="CHEBI:29950"/>
        <dbReference type="ChEBI" id="CHEBI:74151"/>
        <dbReference type="EC" id="3.1.2.22"/>
    </reaction>
</comment>
<evidence type="ECO:0000256" key="9">
    <source>
        <dbReference type="ARBA" id="ARBA00047337"/>
    </source>
</evidence>
<evidence type="ECO:0000256" key="8">
    <source>
        <dbReference type="ARBA" id="ARBA00031195"/>
    </source>
</evidence>
<evidence type="ECO:0000313" key="13">
    <source>
        <dbReference type="Proteomes" id="UP000184383"/>
    </source>
</evidence>
<evidence type="ECO:0000256" key="2">
    <source>
        <dbReference type="ARBA" id="ARBA00012423"/>
    </source>
</evidence>
<dbReference type="Pfam" id="PF02230">
    <property type="entry name" value="Abhydrolase_2"/>
    <property type="match status" value="1"/>
</dbReference>
<dbReference type="AlphaFoldDB" id="A0A1L9RJJ8"/>
<protein>
    <recommendedName>
        <fullName evidence="3">Acyl-protein thioesterase 1</fullName>
        <ecNumber evidence="2">3.1.2.22</ecNumber>
    </recommendedName>
    <alternativeName>
        <fullName evidence="8">Palmitoyl-protein hydrolase</fullName>
    </alternativeName>
</protein>
<dbReference type="InterPro" id="IPR003140">
    <property type="entry name" value="PLipase/COase/thioEstase"/>
</dbReference>
<keyword evidence="13" id="KW-1185">Reference proteome</keyword>
<evidence type="ECO:0000256" key="3">
    <source>
        <dbReference type="ARBA" id="ARBA00014923"/>
    </source>
</evidence>
<dbReference type="EC" id="3.1.2.22" evidence="2"/>
<dbReference type="GO" id="GO:0005737">
    <property type="term" value="C:cytoplasm"/>
    <property type="evidence" value="ECO:0007669"/>
    <property type="project" value="TreeGrafter"/>
</dbReference>
<dbReference type="GeneID" id="63748881"/>
<keyword evidence="6" id="KW-0276">Fatty acid metabolism</keyword>
<dbReference type="STRING" id="1073089.A0A1L9RJJ8"/>